<dbReference type="InterPro" id="IPR027417">
    <property type="entry name" value="P-loop_NTPase"/>
</dbReference>
<feature type="region of interest" description="Disordered" evidence="5">
    <location>
        <begin position="503"/>
        <end position="523"/>
    </location>
</feature>
<keyword evidence="2" id="KW-0677">Repeat</keyword>
<keyword evidence="3" id="KW-0547">Nucleotide-binding</keyword>
<dbReference type="CDD" id="cd03215">
    <property type="entry name" value="ABC_Carb_Monos_II"/>
    <property type="match status" value="1"/>
</dbReference>
<dbReference type="GO" id="GO:0005524">
    <property type="term" value="F:ATP binding"/>
    <property type="evidence" value="ECO:0007669"/>
    <property type="project" value="UniProtKB-KW"/>
</dbReference>
<name>A0ABS2HEU4_9VIBR</name>
<organism evidence="7 8">
    <name type="scientific">Vibrio ulleungensis</name>
    <dbReference type="NCBI Taxonomy" id="2807619"/>
    <lineage>
        <taxon>Bacteria</taxon>
        <taxon>Pseudomonadati</taxon>
        <taxon>Pseudomonadota</taxon>
        <taxon>Gammaproteobacteria</taxon>
        <taxon>Vibrionales</taxon>
        <taxon>Vibrionaceae</taxon>
        <taxon>Vibrio</taxon>
    </lineage>
</organism>
<dbReference type="RefSeq" id="WP_205157706.1">
    <property type="nucleotide sequence ID" value="NZ_JAFEUM010000002.1"/>
</dbReference>
<dbReference type="SUPFAM" id="SSF52540">
    <property type="entry name" value="P-loop containing nucleoside triphosphate hydrolases"/>
    <property type="match status" value="2"/>
</dbReference>
<evidence type="ECO:0000313" key="7">
    <source>
        <dbReference type="EMBL" id="MBM7036105.1"/>
    </source>
</evidence>
<proteinExistence type="predicted"/>
<dbReference type="InterPro" id="IPR050107">
    <property type="entry name" value="ABC_carbohydrate_import_ATPase"/>
</dbReference>
<dbReference type="PANTHER" id="PTHR43790:SF9">
    <property type="entry name" value="GALACTOFURANOSE TRANSPORTER ATP-BINDING PROTEIN YTFR"/>
    <property type="match status" value="1"/>
</dbReference>
<evidence type="ECO:0000256" key="2">
    <source>
        <dbReference type="ARBA" id="ARBA00022737"/>
    </source>
</evidence>
<dbReference type="InterPro" id="IPR003439">
    <property type="entry name" value="ABC_transporter-like_ATP-bd"/>
</dbReference>
<dbReference type="InterPro" id="IPR017871">
    <property type="entry name" value="ABC_transporter-like_CS"/>
</dbReference>
<dbReference type="EMBL" id="JAFEUM010000002">
    <property type="protein sequence ID" value="MBM7036105.1"/>
    <property type="molecule type" value="Genomic_DNA"/>
</dbReference>
<evidence type="ECO:0000256" key="3">
    <source>
        <dbReference type="ARBA" id="ARBA00022741"/>
    </source>
</evidence>
<comment type="caution">
    <text evidence="7">The sequence shown here is derived from an EMBL/GenBank/DDBJ whole genome shotgun (WGS) entry which is preliminary data.</text>
</comment>
<dbReference type="SMART" id="SM00382">
    <property type="entry name" value="AAA"/>
    <property type="match status" value="2"/>
</dbReference>
<keyword evidence="4 7" id="KW-0067">ATP-binding</keyword>
<dbReference type="Pfam" id="PF00005">
    <property type="entry name" value="ABC_tran"/>
    <property type="match status" value="2"/>
</dbReference>
<evidence type="ECO:0000259" key="6">
    <source>
        <dbReference type="PROSITE" id="PS50893"/>
    </source>
</evidence>
<dbReference type="InterPro" id="IPR003593">
    <property type="entry name" value="AAA+_ATPase"/>
</dbReference>
<evidence type="ECO:0000256" key="4">
    <source>
        <dbReference type="ARBA" id="ARBA00022840"/>
    </source>
</evidence>
<dbReference type="PROSITE" id="PS00211">
    <property type="entry name" value="ABC_TRANSPORTER_1"/>
    <property type="match status" value="1"/>
</dbReference>
<dbReference type="Gene3D" id="3.40.50.300">
    <property type="entry name" value="P-loop containing nucleotide triphosphate hydrolases"/>
    <property type="match status" value="2"/>
</dbReference>
<feature type="domain" description="ABC transporter" evidence="6">
    <location>
        <begin position="247"/>
        <end position="500"/>
    </location>
</feature>
<dbReference type="PROSITE" id="PS50893">
    <property type="entry name" value="ABC_TRANSPORTER_2"/>
    <property type="match status" value="2"/>
</dbReference>
<sequence>MTNEPTPSSSQPVLTVRELEKSFSGKTVVSHVSFDLYPGEILALVGENGAGKSTTKNMLCGLLEPNNGTIKVKGNIVEKIDGRKHGIGAVHQELSLFDSLTVEQNICISDLPGSSTRIDWNECRAIAQQQLDSLGIDIDSEQKVESLGAGKQQIVEIAKALLHAQNVLILDEPTTSLTAPERERLFELMLRLKQQGIAMIFISHFMDEIYRMADKFVCLRDGAQVGHDSLKKVSRRELEQLMVGRTLEESKVNLAPCSANTKLTVNNLSSYYFNDISFDVRQGEVLGIAGLMGAGRTEAAEAIFGLIDSTGSVSVDGIELSQRTVQKSMQMGLCYLTEDRRSHGLFPVRSVKENLSAANILKFVSRSIKGFGFRHEKTNATQIAEQQNIMIPSIDSAVSNLSGGNQQKVLLARWLATQPNVCILDEPTKGVDIGAKFDIHNRIADLARTGVSVLLVSSDLPELLELSHRILVMRTGHIVGEFEREEFDPVKIIALAASSAYDTPTSGNTQPMSPANSPLASTL</sequence>
<dbReference type="CDD" id="cd03216">
    <property type="entry name" value="ABC_Carb_Monos_I"/>
    <property type="match status" value="1"/>
</dbReference>
<reference evidence="7 8" key="1">
    <citation type="submission" date="2021-02" db="EMBL/GenBank/DDBJ databases">
        <authorList>
            <person name="Park J.-S."/>
        </authorList>
    </citation>
    <scope>NUCLEOTIDE SEQUENCE [LARGE SCALE GENOMIC DNA]</scope>
    <source>
        <strain evidence="7 8">188UL20-2</strain>
    </source>
</reference>
<keyword evidence="8" id="KW-1185">Reference proteome</keyword>
<accession>A0ABS2HEU4</accession>
<keyword evidence="1" id="KW-0813">Transport</keyword>
<gene>
    <name evidence="7" type="ORF">JQC93_06740</name>
</gene>
<evidence type="ECO:0000313" key="8">
    <source>
        <dbReference type="Proteomes" id="UP000809621"/>
    </source>
</evidence>
<protein>
    <submittedName>
        <fullName evidence="7">Sugar ABC transporter ATP-binding protein</fullName>
    </submittedName>
</protein>
<dbReference type="PANTHER" id="PTHR43790">
    <property type="entry name" value="CARBOHYDRATE TRANSPORT ATP-BINDING PROTEIN MG119-RELATED"/>
    <property type="match status" value="1"/>
</dbReference>
<dbReference type="Proteomes" id="UP000809621">
    <property type="component" value="Unassembled WGS sequence"/>
</dbReference>
<evidence type="ECO:0000256" key="1">
    <source>
        <dbReference type="ARBA" id="ARBA00022448"/>
    </source>
</evidence>
<evidence type="ECO:0000256" key="5">
    <source>
        <dbReference type="SAM" id="MobiDB-lite"/>
    </source>
</evidence>
<feature type="domain" description="ABC transporter" evidence="6">
    <location>
        <begin position="14"/>
        <end position="246"/>
    </location>
</feature>